<keyword evidence="2 5" id="KW-0812">Transmembrane</keyword>
<comment type="subcellular location">
    <subcellularLocation>
        <location evidence="1">Membrane</location>
        <topology evidence="1">Multi-pass membrane protein</topology>
    </subcellularLocation>
</comment>
<evidence type="ECO:0000256" key="1">
    <source>
        <dbReference type="ARBA" id="ARBA00004141"/>
    </source>
</evidence>
<reference evidence="6 7" key="1">
    <citation type="submission" date="2024-06" db="EMBL/GenBank/DDBJ databases">
        <title>The Natural Products Discovery Center: Release of the First 8490 Sequenced Strains for Exploring Actinobacteria Biosynthetic Diversity.</title>
        <authorList>
            <person name="Kalkreuter E."/>
            <person name="Kautsar S.A."/>
            <person name="Yang D."/>
            <person name="Bader C.D."/>
            <person name="Teijaro C.N."/>
            <person name="Fluegel L."/>
            <person name="Davis C.M."/>
            <person name="Simpson J.R."/>
            <person name="Lauterbach L."/>
            <person name="Steele A.D."/>
            <person name="Gui C."/>
            <person name="Meng S."/>
            <person name="Li G."/>
            <person name="Viehrig K."/>
            <person name="Ye F."/>
            <person name="Su P."/>
            <person name="Kiefer A.F."/>
            <person name="Nichols A."/>
            <person name="Cepeda A.J."/>
            <person name="Yan W."/>
            <person name="Fan B."/>
            <person name="Jiang Y."/>
            <person name="Adhikari A."/>
            <person name="Zheng C.-J."/>
            <person name="Schuster L."/>
            <person name="Cowan T.M."/>
            <person name="Smanski M.J."/>
            <person name="Chevrette M.G."/>
            <person name="De Carvalho L.P.S."/>
            <person name="Shen B."/>
        </authorList>
    </citation>
    <scope>NUCLEOTIDE SEQUENCE [LARGE SCALE GENOMIC DNA]</scope>
    <source>
        <strain evidence="6 7">NPDC049344</strain>
    </source>
</reference>
<organism evidence="6 7">
    <name type="scientific">Streptomyces kurssanovii</name>
    <dbReference type="NCBI Taxonomy" id="67312"/>
    <lineage>
        <taxon>Bacteria</taxon>
        <taxon>Bacillati</taxon>
        <taxon>Actinomycetota</taxon>
        <taxon>Actinomycetes</taxon>
        <taxon>Kitasatosporales</taxon>
        <taxon>Streptomycetaceae</taxon>
        <taxon>Streptomyces</taxon>
    </lineage>
</organism>
<proteinExistence type="predicted"/>
<sequence length="116" mass="11959">MFTAYLVVTLLAAATSGYSAANHLIRPRWMLDNLAGYGVPLTWVPALGVLKGAGVLGLLIGIGLVPIAVAASVGLILYYVGAVIVIARSGRWAHLPAPLPFLLLVAASLALRLASS</sequence>
<dbReference type="InterPro" id="IPR032808">
    <property type="entry name" value="DoxX"/>
</dbReference>
<evidence type="ECO:0000256" key="5">
    <source>
        <dbReference type="SAM" id="Phobius"/>
    </source>
</evidence>
<dbReference type="RefSeq" id="WP_364594802.1">
    <property type="nucleotide sequence ID" value="NZ_JBFAQK010000022.1"/>
</dbReference>
<evidence type="ECO:0000256" key="3">
    <source>
        <dbReference type="ARBA" id="ARBA00022989"/>
    </source>
</evidence>
<protein>
    <submittedName>
        <fullName evidence="6">DoxX family protein</fullName>
    </submittedName>
</protein>
<comment type="caution">
    <text evidence="6">The sequence shown here is derived from an EMBL/GenBank/DDBJ whole genome shotgun (WGS) entry which is preliminary data.</text>
</comment>
<evidence type="ECO:0000256" key="2">
    <source>
        <dbReference type="ARBA" id="ARBA00022692"/>
    </source>
</evidence>
<evidence type="ECO:0000313" key="6">
    <source>
        <dbReference type="EMBL" id="MEV4682606.1"/>
    </source>
</evidence>
<keyword evidence="4 5" id="KW-0472">Membrane</keyword>
<keyword evidence="3 5" id="KW-1133">Transmembrane helix</keyword>
<keyword evidence="7" id="KW-1185">Reference proteome</keyword>
<feature type="transmembrane region" description="Helical" evidence="5">
    <location>
        <begin position="93"/>
        <end position="114"/>
    </location>
</feature>
<feature type="transmembrane region" description="Helical" evidence="5">
    <location>
        <begin position="43"/>
        <end position="60"/>
    </location>
</feature>
<evidence type="ECO:0000313" key="7">
    <source>
        <dbReference type="Proteomes" id="UP001552521"/>
    </source>
</evidence>
<evidence type="ECO:0000256" key="4">
    <source>
        <dbReference type="ARBA" id="ARBA00023136"/>
    </source>
</evidence>
<name>A0ABV3HVJ6_9ACTN</name>
<accession>A0ABV3HVJ6</accession>
<feature type="transmembrane region" description="Helical" evidence="5">
    <location>
        <begin position="67"/>
        <end position="87"/>
    </location>
</feature>
<gene>
    <name evidence="6" type="ORF">AB0K36_17695</name>
</gene>
<dbReference type="EMBL" id="JBFAQK010000022">
    <property type="protein sequence ID" value="MEV4682606.1"/>
    <property type="molecule type" value="Genomic_DNA"/>
</dbReference>
<dbReference type="Proteomes" id="UP001552521">
    <property type="component" value="Unassembled WGS sequence"/>
</dbReference>
<dbReference type="Pfam" id="PF13564">
    <property type="entry name" value="DoxX_2"/>
    <property type="match status" value="1"/>
</dbReference>